<dbReference type="Proteomes" id="UP000076586">
    <property type="component" value="Unassembled WGS sequence"/>
</dbReference>
<evidence type="ECO:0000256" key="2">
    <source>
        <dbReference type="SAM" id="SignalP"/>
    </source>
</evidence>
<accession>A0A171AG58</accession>
<evidence type="ECO:0000313" key="3">
    <source>
        <dbReference type="EMBL" id="GAT63676.1"/>
    </source>
</evidence>
<keyword evidence="1" id="KW-0175">Coiled coil</keyword>
<proteinExistence type="predicted"/>
<feature type="chain" id="PRO_5007905238" description="Lipoprotein" evidence="2">
    <location>
        <begin position="21"/>
        <end position="290"/>
    </location>
</feature>
<reference evidence="4" key="1">
    <citation type="submission" date="2016-04" db="EMBL/GenBank/DDBJ databases">
        <title>Draft genome sequence of Paludibacter jiangxiensis strain NM7.</title>
        <authorList>
            <person name="Qiu Y."/>
            <person name="Matsuura N."/>
            <person name="Ohashi A."/>
            <person name="Tourlousse M.D."/>
            <person name="Sekiguchi Y."/>
        </authorList>
    </citation>
    <scope>NUCLEOTIDE SEQUENCE [LARGE SCALE GENOMIC DNA]</scope>
    <source>
        <strain evidence="4">NM7</strain>
    </source>
</reference>
<keyword evidence="4" id="KW-1185">Reference proteome</keyword>
<organism evidence="3 4">
    <name type="scientific">Paludibacter jiangxiensis</name>
    <dbReference type="NCBI Taxonomy" id="681398"/>
    <lineage>
        <taxon>Bacteria</taxon>
        <taxon>Pseudomonadati</taxon>
        <taxon>Bacteroidota</taxon>
        <taxon>Bacteroidia</taxon>
        <taxon>Bacteroidales</taxon>
        <taxon>Paludibacteraceae</taxon>
        <taxon>Paludibacter</taxon>
    </lineage>
</organism>
<keyword evidence="2" id="KW-0732">Signal</keyword>
<evidence type="ECO:0000313" key="4">
    <source>
        <dbReference type="Proteomes" id="UP000076586"/>
    </source>
</evidence>
<comment type="caution">
    <text evidence="3">The sequence shown here is derived from an EMBL/GenBank/DDBJ whole genome shotgun (WGS) entry which is preliminary data.</text>
</comment>
<dbReference type="OrthoDB" id="597123at2"/>
<dbReference type="AlphaFoldDB" id="A0A171AG58"/>
<protein>
    <recommendedName>
        <fullName evidence="5">Lipoprotein</fullName>
    </recommendedName>
</protein>
<feature type="coiled-coil region" evidence="1">
    <location>
        <begin position="117"/>
        <end position="186"/>
    </location>
</feature>
<gene>
    <name evidence="3" type="ORF">PJIAN_4217</name>
</gene>
<dbReference type="PROSITE" id="PS51257">
    <property type="entry name" value="PROKAR_LIPOPROTEIN"/>
    <property type="match status" value="1"/>
</dbReference>
<evidence type="ECO:0008006" key="5">
    <source>
        <dbReference type="Google" id="ProtNLM"/>
    </source>
</evidence>
<name>A0A171AG58_9BACT</name>
<sequence>MKNVLAVLAVLLLVSCHKQPADVESLQRQNDSLMQVKAQLENETNEYLASMNEIEANFDKVKQMENYIQINKSAENTNQDVRSKINDDILLMTDMLKKNKEQIAALTRKMGKSAIKIREMQKTIERLNNMLNEKIDLIQSLSNELQIKDAAIADLNKNVETLNQDVANLKTQSQAQQEQIANQDEKIYTGWYVFGSGKELKDQKILTSGGFLSSTKVLQKDFNKEYFVKVDIRQVKSIPLYSPKAKILTMHPSGSYSLDKPDGKNGNYVLTIKDYKEFWSVSRYLVVKVD</sequence>
<feature type="signal peptide" evidence="2">
    <location>
        <begin position="1"/>
        <end position="20"/>
    </location>
</feature>
<reference evidence="4" key="2">
    <citation type="journal article" date="2017" name="Genome Announc.">
        <title>Draft genome sequence of Paludibacter jiangxiensis NM7(T), a propionate-producing fermentative bacterium.</title>
        <authorList>
            <person name="Qiu Y.-L."/>
            <person name="Tourlousse D.M."/>
            <person name="Matsuura N."/>
            <person name="Ohashi A."/>
            <person name="Sekiguchi Y."/>
        </authorList>
    </citation>
    <scope>NUCLEOTIDE SEQUENCE [LARGE SCALE GENOMIC DNA]</scope>
    <source>
        <strain evidence="4">NM7</strain>
    </source>
</reference>
<dbReference type="RefSeq" id="WP_068705099.1">
    <property type="nucleotide sequence ID" value="NZ_BDCR01000004.1"/>
</dbReference>
<evidence type="ECO:0000256" key="1">
    <source>
        <dbReference type="SAM" id="Coils"/>
    </source>
</evidence>
<dbReference type="STRING" id="681398.PJIAN_4217"/>
<feature type="coiled-coil region" evidence="1">
    <location>
        <begin position="23"/>
        <end position="84"/>
    </location>
</feature>
<dbReference type="EMBL" id="BDCR01000004">
    <property type="protein sequence ID" value="GAT63676.1"/>
    <property type="molecule type" value="Genomic_DNA"/>
</dbReference>